<keyword evidence="3" id="KW-1185">Reference proteome</keyword>
<evidence type="ECO:0000313" key="2">
    <source>
        <dbReference type="EMBL" id="MZR22526.1"/>
    </source>
</evidence>
<dbReference type="OrthoDB" id="9792179at2"/>
<reference evidence="2 3" key="1">
    <citation type="journal article" date="2014" name="Int. J. Syst. Evol. Microbiol.">
        <title>Sneathiella chungangensis sp. nov., isolated from a marine sand, and emended description of the genus Sneathiella.</title>
        <authorList>
            <person name="Siamphan C."/>
            <person name="Kim H."/>
            <person name="Lee J.S."/>
            <person name="Kim W."/>
        </authorList>
    </citation>
    <scope>NUCLEOTIDE SEQUENCE [LARGE SCALE GENOMIC DNA]</scope>
    <source>
        <strain evidence="2 3">KCTC 32476</strain>
    </source>
</reference>
<gene>
    <name evidence="2" type="ORF">GQF03_09290</name>
</gene>
<dbReference type="RefSeq" id="WP_161338994.1">
    <property type="nucleotide sequence ID" value="NZ_JBHSDG010000004.1"/>
</dbReference>
<feature type="signal peptide" evidence="1">
    <location>
        <begin position="1"/>
        <end position="23"/>
    </location>
</feature>
<dbReference type="Pfam" id="PF06707">
    <property type="entry name" value="DUF1194"/>
    <property type="match status" value="1"/>
</dbReference>
<protein>
    <submittedName>
        <fullName evidence="2">DUF1194 domain-containing protein</fullName>
    </submittedName>
</protein>
<dbReference type="EMBL" id="WTVA01000004">
    <property type="protein sequence ID" value="MZR22526.1"/>
    <property type="molecule type" value="Genomic_DNA"/>
</dbReference>
<dbReference type="Proteomes" id="UP000445696">
    <property type="component" value="Unassembled WGS sequence"/>
</dbReference>
<dbReference type="SUPFAM" id="SSF53300">
    <property type="entry name" value="vWA-like"/>
    <property type="match status" value="1"/>
</dbReference>
<dbReference type="InterPro" id="IPR036465">
    <property type="entry name" value="vWFA_dom_sf"/>
</dbReference>
<dbReference type="InterPro" id="IPR010607">
    <property type="entry name" value="DUF1194"/>
</dbReference>
<name>A0A845MGR3_9PROT</name>
<organism evidence="2 3">
    <name type="scientific">Sneathiella chungangensis</name>
    <dbReference type="NCBI Taxonomy" id="1418234"/>
    <lineage>
        <taxon>Bacteria</taxon>
        <taxon>Pseudomonadati</taxon>
        <taxon>Pseudomonadota</taxon>
        <taxon>Alphaproteobacteria</taxon>
        <taxon>Sneathiellales</taxon>
        <taxon>Sneathiellaceae</taxon>
        <taxon>Sneathiella</taxon>
    </lineage>
</organism>
<comment type="caution">
    <text evidence="2">The sequence shown here is derived from an EMBL/GenBank/DDBJ whole genome shotgun (WGS) entry which is preliminary data.</text>
</comment>
<keyword evidence="1" id="KW-0732">Signal</keyword>
<evidence type="ECO:0000313" key="3">
    <source>
        <dbReference type="Proteomes" id="UP000445696"/>
    </source>
</evidence>
<proteinExistence type="predicted"/>
<evidence type="ECO:0000256" key="1">
    <source>
        <dbReference type="SAM" id="SignalP"/>
    </source>
</evidence>
<sequence>MRFGKLRLLLILLPALWIPAALSQEKVEVGLELVLLADATGSIDDAEIMFQRQGYAKAITNPDVISAITSSIYGRIAVTYVEWGDAASQDVVVSWQIIDSAEAAEKFANDLLVPPRRAFGFNAIGSALLFAKDLIEKNEIWSFRRVIDISADSANNWSGPPIEAARDAVVAADITINGLAVLCRYCSGRPNSYDLEAAFEQLIIGGNGAFVVTADNTDTFANAVRKKLILEIADGRDGGNPNRK</sequence>
<dbReference type="AlphaFoldDB" id="A0A845MGR3"/>
<feature type="chain" id="PRO_5033037747" evidence="1">
    <location>
        <begin position="24"/>
        <end position="244"/>
    </location>
</feature>
<accession>A0A845MGR3</accession>